<keyword evidence="3" id="KW-1185">Reference proteome</keyword>
<sequence length="138" mass="16556">MTTFFVYNLMGYHQIPALKFIAPQICQHVGQRTSVRIQYLLALLWVNTLRTMGFNEHFEILKLWIDQKLDLQLQSQSQKVASDPLMKRQEVEITQIQLLYMNKIRVGKYQRKIEIYKNRKFDRSIPREPLSCSIYYNI</sequence>
<proteinExistence type="predicted"/>
<protein>
    <submittedName>
        <fullName evidence="2">Hypothetical_protein</fullName>
    </submittedName>
</protein>
<organism evidence="1">
    <name type="scientific">Hexamita inflata</name>
    <dbReference type="NCBI Taxonomy" id="28002"/>
    <lineage>
        <taxon>Eukaryota</taxon>
        <taxon>Metamonada</taxon>
        <taxon>Diplomonadida</taxon>
        <taxon>Hexamitidae</taxon>
        <taxon>Hexamitinae</taxon>
        <taxon>Hexamita</taxon>
    </lineage>
</organism>
<accession>A0AA86NRJ4</accession>
<comment type="caution">
    <text evidence="1">The sequence shown here is derived from an EMBL/GenBank/DDBJ whole genome shotgun (WGS) entry which is preliminary data.</text>
</comment>
<name>A0AA86NRJ4_9EUKA</name>
<dbReference type="EMBL" id="CATOUU010000317">
    <property type="protein sequence ID" value="CAI9924608.1"/>
    <property type="molecule type" value="Genomic_DNA"/>
</dbReference>
<evidence type="ECO:0000313" key="1">
    <source>
        <dbReference type="EMBL" id="CAI9924608.1"/>
    </source>
</evidence>
<dbReference type="Proteomes" id="UP001642409">
    <property type="component" value="Unassembled WGS sequence"/>
</dbReference>
<dbReference type="EMBL" id="CAXDID020000590">
    <property type="protein sequence ID" value="CAL6104958.1"/>
    <property type="molecule type" value="Genomic_DNA"/>
</dbReference>
<reference evidence="1" key="1">
    <citation type="submission" date="2023-06" db="EMBL/GenBank/DDBJ databases">
        <authorList>
            <person name="Kurt Z."/>
        </authorList>
    </citation>
    <scope>NUCLEOTIDE SEQUENCE</scope>
</reference>
<dbReference type="AlphaFoldDB" id="A0AA86NRJ4"/>
<reference evidence="2 3" key="2">
    <citation type="submission" date="2024-07" db="EMBL/GenBank/DDBJ databases">
        <authorList>
            <person name="Akdeniz Z."/>
        </authorList>
    </citation>
    <scope>NUCLEOTIDE SEQUENCE [LARGE SCALE GENOMIC DNA]</scope>
</reference>
<evidence type="ECO:0000313" key="3">
    <source>
        <dbReference type="Proteomes" id="UP001642409"/>
    </source>
</evidence>
<evidence type="ECO:0000313" key="2">
    <source>
        <dbReference type="EMBL" id="CAL6104958.1"/>
    </source>
</evidence>
<gene>
    <name evidence="1" type="ORF">HINF_LOCUS12253</name>
    <name evidence="2" type="ORF">HINF_LOCUS73032</name>
</gene>